<gene>
    <name evidence="2" type="ORF">E2C01_001043</name>
</gene>
<dbReference type="Proteomes" id="UP000324222">
    <property type="component" value="Unassembled WGS sequence"/>
</dbReference>
<comment type="caution">
    <text evidence="2">The sequence shown here is derived from an EMBL/GenBank/DDBJ whole genome shotgun (WGS) entry which is preliminary data.</text>
</comment>
<keyword evidence="3" id="KW-1185">Reference proteome</keyword>
<reference evidence="2 3" key="1">
    <citation type="submission" date="2019-05" db="EMBL/GenBank/DDBJ databases">
        <title>Another draft genome of Portunus trituberculatus and its Hox gene families provides insights of decapod evolution.</title>
        <authorList>
            <person name="Jeong J.-H."/>
            <person name="Song I."/>
            <person name="Kim S."/>
            <person name="Choi T."/>
            <person name="Kim D."/>
            <person name="Ryu S."/>
            <person name="Kim W."/>
        </authorList>
    </citation>
    <scope>NUCLEOTIDE SEQUENCE [LARGE SCALE GENOMIC DNA]</scope>
    <source>
        <tissue evidence="2">Muscle</tissue>
    </source>
</reference>
<sequence>MAMYTKDARLLPTPSSSSFSSSPSSSSFTGSFLFPPTYCSENEGSSGLGELPLAMIVYITFCLCSKCGFRAITCGWTAVYLSGIYNDDHDPGEHYPYDLHDPRTHIYLVC</sequence>
<protein>
    <submittedName>
        <fullName evidence="2">Uncharacterized protein</fullName>
    </submittedName>
</protein>
<proteinExistence type="predicted"/>
<feature type="region of interest" description="Disordered" evidence="1">
    <location>
        <begin position="1"/>
        <end position="29"/>
    </location>
</feature>
<feature type="compositionally biased region" description="Low complexity" evidence="1">
    <location>
        <begin position="10"/>
        <end position="29"/>
    </location>
</feature>
<evidence type="ECO:0000313" key="2">
    <source>
        <dbReference type="EMBL" id="MPC08456.1"/>
    </source>
</evidence>
<dbReference type="EMBL" id="VSRR010000031">
    <property type="protein sequence ID" value="MPC08456.1"/>
    <property type="molecule type" value="Genomic_DNA"/>
</dbReference>
<accession>A0A5B7CJ87</accession>
<evidence type="ECO:0000313" key="3">
    <source>
        <dbReference type="Proteomes" id="UP000324222"/>
    </source>
</evidence>
<dbReference type="AlphaFoldDB" id="A0A5B7CJ87"/>
<name>A0A5B7CJ87_PORTR</name>
<organism evidence="2 3">
    <name type="scientific">Portunus trituberculatus</name>
    <name type="common">Swimming crab</name>
    <name type="synonym">Neptunus trituberculatus</name>
    <dbReference type="NCBI Taxonomy" id="210409"/>
    <lineage>
        <taxon>Eukaryota</taxon>
        <taxon>Metazoa</taxon>
        <taxon>Ecdysozoa</taxon>
        <taxon>Arthropoda</taxon>
        <taxon>Crustacea</taxon>
        <taxon>Multicrustacea</taxon>
        <taxon>Malacostraca</taxon>
        <taxon>Eumalacostraca</taxon>
        <taxon>Eucarida</taxon>
        <taxon>Decapoda</taxon>
        <taxon>Pleocyemata</taxon>
        <taxon>Brachyura</taxon>
        <taxon>Eubrachyura</taxon>
        <taxon>Portunoidea</taxon>
        <taxon>Portunidae</taxon>
        <taxon>Portuninae</taxon>
        <taxon>Portunus</taxon>
    </lineage>
</organism>
<evidence type="ECO:0000256" key="1">
    <source>
        <dbReference type="SAM" id="MobiDB-lite"/>
    </source>
</evidence>